<accession>A0ABV5BEG4</accession>
<keyword evidence="8" id="KW-1185">Reference proteome</keyword>
<dbReference type="InterPro" id="IPR020449">
    <property type="entry name" value="Tscrpt_reg_AraC-type_HTH"/>
</dbReference>
<dbReference type="Proteomes" id="UP001580407">
    <property type="component" value="Unassembled WGS sequence"/>
</dbReference>
<dbReference type="PANTHER" id="PTHR43280">
    <property type="entry name" value="ARAC-FAMILY TRANSCRIPTIONAL REGULATOR"/>
    <property type="match status" value="1"/>
</dbReference>
<dbReference type="InterPro" id="IPR018060">
    <property type="entry name" value="HTH_AraC"/>
</dbReference>
<name>A0ABV5BEG4_9BACL</name>
<dbReference type="SMART" id="SM00342">
    <property type="entry name" value="HTH_ARAC"/>
    <property type="match status" value="1"/>
</dbReference>
<organism evidence="7 8">
    <name type="scientific">Paenibacillus terreus</name>
    <dbReference type="NCBI Taxonomy" id="1387834"/>
    <lineage>
        <taxon>Bacteria</taxon>
        <taxon>Bacillati</taxon>
        <taxon>Bacillota</taxon>
        <taxon>Bacilli</taxon>
        <taxon>Bacillales</taxon>
        <taxon>Paenibacillaceae</taxon>
        <taxon>Paenibacillus</taxon>
    </lineage>
</organism>
<proteinExistence type="predicted"/>
<dbReference type="SMART" id="SM00448">
    <property type="entry name" value="REC"/>
    <property type="match status" value="1"/>
</dbReference>
<gene>
    <name evidence="7" type="ORF">ACE3NQ_24690</name>
</gene>
<evidence type="ECO:0000256" key="3">
    <source>
        <dbReference type="ARBA" id="ARBA00023163"/>
    </source>
</evidence>
<evidence type="ECO:0000313" key="8">
    <source>
        <dbReference type="Proteomes" id="UP001580407"/>
    </source>
</evidence>
<evidence type="ECO:0000259" key="5">
    <source>
        <dbReference type="PROSITE" id="PS01124"/>
    </source>
</evidence>
<dbReference type="Pfam" id="PF12833">
    <property type="entry name" value="HTH_18"/>
    <property type="match status" value="1"/>
</dbReference>
<protein>
    <submittedName>
        <fullName evidence="7">Response regulator</fullName>
    </submittedName>
</protein>
<dbReference type="Pfam" id="PF00072">
    <property type="entry name" value="Response_reg"/>
    <property type="match status" value="1"/>
</dbReference>
<dbReference type="InterPro" id="IPR001789">
    <property type="entry name" value="Sig_transdc_resp-reg_receiver"/>
</dbReference>
<keyword evidence="2" id="KW-0238">DNA-binding</keyword>
<dbReference type="Gene3D" id="1.10.10.60">
    <property type="entry name" value="Homeodomain-like"/>
    <property type="match status" value="2"/>
</dbReference>
<dbReference type="InterPro" id="IPR011006">
    <property type="entry name" value="CheY-like_superfamily"/>
</dbReference>
<dbReference type="Gene3D" id="3.40.50.2300">
    <property type="match status" value="1"/>
</dbReference>
<comment type="caution">
    <text evidence="7">The sequence shown here is derived from an EMBL/GenBank/DDBJ whole genome shotgun (WGS) entry which is preliminary data.</text>
</comment>
<keyword evidence="3" id="KW-0804">Transcription</keyword>
<dbReference type="SUPFAM" id="SSF52172">
    <property type="entry name" value="CheY-like"/>
    <property type="match status" value="1"/>
</dbReference>
<dbReference type="EMBL" id="JBHILM010000035">
    <property type="protein sequence ID" value="MFB5684112.1"/>
    <property type="molecule type" value="Genomic_DNA"/>
</dbReference>
<dbReference type="PRINTS" id="PR00032">
    <property type="entry name" value="HTHARAC"/>
</dbReference>
<evidence type="ECO:0000256" key="2">
    <source>
        <dbReference type="ARBA" id="ARBA00023125"/>
    </source>
</evidence>
<dbReference type="PROSITE" id="PS01124">
    <property type="entry name" value="HTH_ARAC_FAMILY_2"/>
    <property type="match status" value="1"/>
</dbReference>
<feature type="domain" description="HTH araC/xylS-type" evidence="5">
    <location>
        <begin position="431"/>
        <end position="529"/>
    </location>
</feature>
<dbReference type="RefSeq" id="WP_375527829.1">
    <property type="nucleotide sequence ID" value="NZ_JBHILM010000035.1"/>
</dbReference>
<evidence type="ECO:0000259" key="6">
    <source>
        <dbReference type="PROSITE" id="PS50110"/>
    </source>
</evidence>
<feature type="modified residue" description="4-aspartylphosphate" evidence="4">
    <location>
        <position position="56"/>
    </location>
</feature>
<reference evidence="7 8" key="1">
    <citation type="submission" date="2024-09" db="EMBL/GenBank/DDBJ databases">
        <authorList>
            <person name="Ruan L."/>
        </authorList>
    </citation>
    <scope>NUCLEOTIDE SEQUENCE [LARGE SCALE GENOMIC DNA]</scope>
    <source>
        <strain evidence="7 8">D33</strain>
    </source>
</reference>
<evidence type="ECO:0000256" key="1">
    <source>
        <dbReference type="ARBA" id="ARBA00023015"/>
    </source>
</evidence>
<dbReference type="InterPro" id="IPR009057">
    <property type="entry name" value="Homeodomain-like_sf"/>
</dbReference>
<evidence type="ECO:0000256" key="4">
    <source>
        <dbReference type="PROSITE-ProRule" id="PRU00169"/>
    </source>
</evidence>
<feature type="domain" description="Response regulatory" evidence="6">
    <location>
        <begin position="4"/>
        <end position="121"/>
    </location>
</feature>
<dbReference type="PROSITE" id="PS50110">
    <property type="entry name" value="RESPONSE_REGULATORY"/>
    <property type="match status" value="1"/>
</dbReference>
<dbReference type="PANTHER" id="PTHR43280:SF28">
    <property type="entry name" value="HTH-TYPE TRANSCRIPTIONAL ACTIVATOR RHAS"/>
    <property type="match status" value="1"/>
</dbReference>
<sequence length="540" mass="62060">MSYHLLLVDDEVHAVEGVRADLDLEKLGISHLFVAHNAKQAKDFFLRERIDIMLCDIEMPQGSGLDLLTWVREHQLRTVAIFLTSHADFKYAKEAIRLGSLDYLLKPVLRDHLKEALQKAQRQIDKNSEIDMANLSHQLWVKHHSLIIERFWQDLISHNIPSNPKAIHAQIEQHKLPITDNMLFLPVLIAVQSWNKEINRRDEKILEYALKNSAEDIITKSDTSGLFFTLDRGLLLGIITLGLSMKWDLEEVAASCRHFIESCNRYFYCGVSCYIGKSVKAHQMADTAAQLLQKNLNNVAFYNRVFFLDTVEVTDYNIAMPELNFWLSLLKTGTKDSVILEVENFLRQLVDGLLINAKSLYQFHQNFMQALYSYLHMEGIQAHQLFSDEQSMTISDKASRSVKDLVIWVHHAVEKAMNHAEVVKASDTVVQTVQRYITKYIDQDLSREAIAEMVFLNPDYLSRLFKKGTGYSISDYILKERIELAKVMLTQTNIPISSIANSVGYSNFSHFTRIFKKCIGLGPREYRSLVLADKSRETVT</sequence>
<keyword evidence="1" id="KW-0805">Transcription regulation</keyword>
<evidence type="ECO:0000313" key="7">
    <source>
        <dbReference type="EMBL" id="MFB5684112.1"/>
    </source>
</evidence>
<dbReference type="SUPFAM" id="SSF46689">
    <property type="entry name" value="Homeodomain-like"/>
    <property type="match status" value="2"/>
</dbReference>
<dbReference type="CDD" id="cd17536">
    <property type="entry name" value="REC_YesN-like"/>
    <property type="match status" value="1"/>
</dbReference>
<keyword evidence="4" id="KW-0597">Phosphoprotein</keyword>